<keyword evidence="3" id="KW-1185">Reference proteome</keyword>
<sequence length="560" mass="63889">LFKRADTYKTGNLANHTAFVAVYNAVKLQWLEEQKAAQNYSAADQQQVTLNQKSALSQLIRQHNLEESVYMREFPLPILQDTSEDVELHPFEQIGKIVPVLKNSTIVGVETCIRDLDTALLSLVKTNARNDILNRLTVHYVSAIIANDKGLQYRDDSIPPTLLNTFEHIIFLMERDGHSAMLGAEVKPLYQNGMAIGSYIRKFENFVLREDGIRMDSADMSTSTVVNNIQYDATWHAFTHAYIAGFTRLFPRCSIYESSNNNNNNNIFKTKNVQQCPRLSLRQNTYRNNTRDKQPSRPYKSFGNTSDAPFKTPSFLSKRTTIGPRKTFTKPIPQRPQHQKNYSNQISNRTNPKRQSSYAFSAFKQVELSDHGDPCESEIFRPIYKLHDVLLDTSFSPPIETIIEEDSTTCNNGKVYVNKTDDTMLAIPNAEIQLSTGKIVPTSPLNIRKRLHYSITNNELTYNKSKIQLDEASDIIKQLRSENQALMNIKTSDNDDIKKLMERTRTLEQSNGRLQHDANKLQHVEAIVFASCLALVCKRLCFWRSCVSSCVIREDPFGVL</sequence>
<evidence type="ECO:0000313" key="4">
    <source>
        <dbReference type="WBParaSite" id="TCONS_00016025.p1"/>
    </source>
</evidence>
<protein>
    <submittedName>
        <fullName evidence="4">Uncharacterized protein</fullName>
    </submittedName>
</protein>
<evidence type="ECO:0000256" key="2">
    <source>
        <dbReference type="SAM" id="MobiDB-lite"/>
    </source>
</evidence>
<accession>A0AAF5I4A4</accession>
<feature type="compositionally biased region" description="Polar residues" evidence="2">
    <location>
        <begin position="278"/>
        <end position="288"/>
    </location>
</feature>
<feature type="coiled-coil region" evidence="1">
    <location>
        <begin position="462"/>
        <end position="489"/>
    </location>
</feature>
<dbReference type="AlphaFoldDB" id="A0AAF5I4A4"/>
<name>A0AAF5I4A4_STRER</name>
<evidence type="ECO:0000256" key="1">
    <source>
        <dbReference type="SAM" id="Coils"/>
    </source>
</evidence>
<keyword evidence="1" id="KW-0175">Coiled coil</keyword>
<feature type="region of interest" description="Disordered" evidence="2">
    <location>
        <begin position="278"/>
        <end position="354"/>
    </location>
</feature>
<organism evidence="3 4">
    <name type="scientific">Strongyloides stercoralis</name>
    <name type="common">Threadworm</name>
    <dbReference type="NCBI Taxonomy" id="6248"/>
    <lineage>
        <taxon>Eukaryota</taxon>
        <taxon>Metazoa</taxon>
        <taxon>Ecdysozoa</taxon>
        <taxon>Nematoda</taxon>
        <taxon>Chromadorea</taxon>
        <taxon>Rhabditida</taxon>
        <taxon>Tylenchina</taxon>
        <taxon>Panagrolaimomorpha</taxon>
        <taxon>Strongyloidoidea</taxon>
        <taxon>Strongyloididae</taxon>
        <taxon>Strongyloides</taxon>
    </lineage>
</organism>
<proteinExistence type="predicted"/>
<feature type="compositionally biased region" description="Polar residues" evidence="2">
    <location>
        <begin position="339"/>
        <end position="354"/>
    </location>
</feature>
<evidence type="ECO:0000313" key="3">
    <source>
        <dbReference type="Proteomes" id="UP000035681"/>
    </source>
</evidence>
<dbReference type="Proteomes" id="UP000035681">
    <property type="component" value="Unplaced"/>
</dbReference>
<dbReference type="WBParaSite" id="TCONS_00016025.p1">
    <property type="protein sequence ID" value="TCONS_00016025.p1"/>
    <property type="gene ID" value="XLOC_010587"/>
</dbReference>
<reference evidence="4" key="1">
    <citation type="submission" date="2024-02" db="UniProtKB">
        <authorList>
            <consortium name="WormBaseParasite"/>
        </authorList>
    </citation>
    <scope>IDENTIFICATION</scope>
</reference>